<dbReference type="OrthoDB" id="5800376at2"/>
<dbReference type="GO" id="GO:0000175">
    <property type="term" value="F:3'-5'-RNA exonuclease activity"/>
    <property type="evidence" value="ECO:0007669"/>
    <property type="project" value="TreeGrafter"/>
</dbReference>
<dbReference type="Pfam" id="PF00773">
    <property type="entry name" value="RNB"/>
    <property type="match status" value="1"/>
</dbReference>
<evidence type="ECO:0000313" key="3">
    <source>
        <dbReference type="EMBL" id="SFV20417.1"/>
    </source>
</evidence>
<dbReference type="STRING" id="574650.SAMN04487966_101362"/>
<dbReference type="EMBL" id="FPCG01000001">
    <property type="protein sequence ID" value="SFV20417.1"/>
    <property type="molecule type" value="Genomic_DNA"/>
</dbReference>
<organism evidence="3 4">
    <name type="scientific">Micrococcus terreus</name>
    <dbReference type="NCBI Taxonomy" id="574650"/>
    <lineage>
        <taxon>Bacteria</taxon>
        <taxon>Bacillati</taxon>
        <taxon>Actinomycetota</taxon>
        <taxon>Actinomycetes</taxon>
        <taxon>Micrococcales</taxon>
        <taxon>Micrococcaceae</taxon>
        <taxon>Micrococcus</taxon>
    </lineage>
</organism>
<dbReference type="AlphaFoldDB" id="A0A1I7MEP8"/>
<evidence type="ECO:0000256" key="1">
    <source>
        <dbReference type="SAM" id="MobiDB-lite"/>
    </source>
</evidence>
<feature type="region of interest" description="Disordered" evidence="1">
    <location>
        <begin position="45"/>
        <end position="64"/>
    </location>
</feature>
<dbReference type="Pfam" id="PF18614">
    <property type="entry name" value="RNase_II_C_S1"/>
    <property type="match status" value="1"/>
</dbReference>
<dbReference type="InterPro" id="IPR040596">
    <property type="entry name" value="RNase_II_C_S1"/>
</dbReference>
<dbReference type="InterPro" id="IPR012340">
    <property type="entry name" value="NA-bd_OB-fold"/>
</dbReference>
<sequence>MPYHHLDLTSSAAQSDLAERLSALRTEFELPAAFPPDVAREAEQAAAAVGKDLPQTDRTDLPFLTIDPPGSTDLDQAVHIQAGAEGHPDGFTVHYAIADVPAFITPGGALDAETMRRGQTVYLPDGRVPLHPEVISEDAGSLLPGQDRGAYLWTFALDAAGAVVDTGLERATVRSRTQLTYEQAQQMIDDGSVTEVPRLTQEEVTTLRLLKQVGLLRIEQESARGGASLNLPEQEIVATEDGYDLVSAPPLPVEGWNAQISLMTGMAAAQIMLEGKVGILRTMPDADASSEARFRARTVALGHPWEKGTPYGQYLRGLDTTDPQHLAIMHAATSLFRGAGYTAFDGELPEVTTQAAIAAPYAHTTAPLRRLVDRFVLQVCLALVEGREVPQELRERLSELPEAMKSSGSAASRVENAALDLIQTAELAGHEGEHFSAVVVSAPTPEQVEKAQAEDRLPYGEVQLEDPPVLGRYEGHAEAGQAVTVELVSADLESRTVLFRIVEQAAE</sequence>
<feature type="domain" description="RNB" evidence="2">
    <location>
        <begin position="55"/>
        <end position="386"/>
    </location>
</feature>
<dbReference type="GO" id="GO:0006402">
    <property type="term" value="P:mRNA catabolic process"/>
    <property type="evidence" value="ECO:0007669"/>
    <property type="project" value="TreeGrafter"/>
</dbReference>
<dbReference type="InterPro" id="IPR050180">
    <property type="entry name" value="RNR_Ribonuclease"/>
</dbReference>
<dbReference type="SMART" id="SM00955">
    <property type="entry name" value="RNB"/>
    <property type="match status" value="1"/>
</dbReference>
<accession>A0A1I7MEP8</accession>
<evidence type="ECO:0000313" key="4">
    <source>
        <dbReference type="Proteomes" id="UP000198881"/>
    </source>
</evidence>
<keyword evidence="4" id="KW-1185">Reference proteome</keyword>
<dbReference type="GO" id="GO:0003723">
    <property type="term" value="F:RNA binding"/>
    <property type="evidence" value="ECO:0007669"/>
    <property type="project" value="InterPro"/>
</dbReference>
<protein>
    <submittedName>
        <fullName evidence="3">Exoribonuclease R</fullName>
    </submittedName>
</protein>
<dbReference type="PANTHER" id="PTHR23355">
    <property type="entry name" value="RIBONUCLEASE"/>
    <property type="match status" value="1"/>
</dbReference>
<dbReference type="PANTHER" id="PTHR23355:SF42">
    <property type="entry name" value="RIBONUCLEASE II, CHLOROPLASTIC_MITOCHONDRIAL"/>
    <property type="match status" value="1"/>
</dbReference>
<dbReference type="GO" id="GO:0000932">
    <property type="term" value="C:P-body"/>
    <property type="evidence" value="ECO:0007669"/>
    <property type="project" value="TreeGrafter"/>
</dbReference>
<dbReference type="SUPFAM" id="SSF50249">
    <property type="entry name" value="Nucleic acid-binding proteins"/>
    <property type="match status" value="1"/>
</dbReference>
<proteinExistence type="predicted"/>
<dbReference type="InterPro" id="IPR001900">
    <property type="entry name" value="RNase_II/R"/>
</dbReference>
<evidence type="ECO:0000259" key="2">
    <source>
        <dbReference type="SMART" id="SM00955"/>
    </source>
</evidence>
<gene>
    <name evidence="3" type="ORF">SAMN04487966_101362</name>
</gene>
<reference evidence="3 4" key="1">
    <citation type="submission" date="2016-10" db="EMBL/GenBank/DDBJ databases">
        <authorList>
            <person name="de Groot N.N."/>
        </authorList>
    </citation>
    <scope>NUCLEOTIDE SEQUENCE [LARGE SCALE GENOMIC DNA]</scope>
    <source>
        <strain evidence="3 4">CGMCC 1.7054</strain>
    </source>
</reference>
<dbReference type="RefSeq" id="WP_091693395.1">
    <property type="nucleotide sequence ID" value="NZ_FPCG01000001.1"/>
</dbReference>
<name>A0A1I7MEP8_9MICC</name>
<dbReference type="Proteomes" id="UP000198881">
    <property type="component" value="Unassembled WGS sequence"/>
</dbReference>